<dbReference type="EMBL" id="JAAECE010000008">
    <property type="protein sequence ID" value="KAF1798228.1"/>
    <property type="molecule type" value="Genomic_DNA"/>
</dbReference>
<evidence type="ECO:0000313" key="3">
    <source>
        <dbReference type="Proteomes" id="UP000469890"/>
    </source>
</evidence>
<dbReference type="AlphaFoldDB" id="A0A8H4EYY5"/>
<proteinExistence type="predicted"/>
<keyword evidence="1" id="KW-0812">Transmembrane</keyword>
<accession>A0A8H4EYY5</accession>
<gene>
    <name evidence="2" type="ORF">FB192DRAFT_1398320</name>
</gene>
<evidence type="ECO:0000256" key="1">
    <source>
        <dbReference type="SAM" id="Phobius"/>
    </source>
</evidence>
<feature type="transmembrane region" description="Helical" evidence="1">
    <location>
        <begin position="40"/>
        <end position="59"/>
    </location>
</feature>
<comment type="caution">
    <text evidence="2">The sequence shown here is derived from an EMBL/GenBank/DDBJ whole genome shotgun (WGS) entry which is preliminary data.</text>
</comment>
<keyword evidence="1" id="KW-0472">Membrane</keyword>
<organism evidence="2 3">
    <name type="scientific">Mucor circinelloides f. lusitanicus</name>
    <name type="common">Mucor racemosus var. lusitanicus</name>
    <dbReference type="NCBI Taxonomy" id="29924"/>
    <lineage>
        <taxon>Eukaryota</taxon>
        <taxon>Fungi</taxon>
        <taxon>Fungi incertae sedis</taxon>
        <taxon>Mucoromycota</taxon>
        <taxon>Mucoromycotina</taxon>
        <taxon>Mucoromycetes</taxon>
        <taxon>Mucorales</taxon>
        <taxon>Mucorineae</taxon>
        <taxon>Mucoraceae</taxon>
        <taxon>Mucor</taxon>
    </lineage>
</organism>
<keyword evidence="1" id="KW-1133">Transmembrane helix</keyword>
<protein>
    <submittedName>
        <fullName evidence="2">Uncharacterized protein</fullName>
    </submittedName>
</protein>
<sequence length="76" mass="8576">MPFNTFPKFSVLLVVKLSSLCTSGFSCCVVLALFLERAALILRCSMIMVELHIYTVLILDYMSLRYTVYAVNSKST</sequence>
<name>A0A8H4EYY5_MUCCL</name>
<dbReference type="Proteomes" id="UP000469890">
    <property type="component" value="Unassembled WGS sequence"/>
</dbReference>
<reference evidence="2 3" key="1">
    <citation type="submission" date="2019-09" db="EMBL/GenBank/DDBJ databases">
        <authorList>
            <consortium name="DOE Joint Genome Institute"/>
            <person name="Mondo S.J."/>
            <person name="Navarro-Mendoza M.I."/>
            <person name="Perez-Arques C."/>
            <person name="Panchal S."/>
            <person name="Nicolas F.E."/>
            <person name="Ganguly P."/>
            <person name="Pangilinan J."/>
            <person name="Grigoriev I."/>
            <person name="Heitman J."/>
            <person name="Sanya K."/>
            <person name="Garre V."/>
        </authorList>
    </citation>
    <scope>NUCLEOTIDE SEQUENCE [LARGE SCALE GENOMIC DNA]</scope>
    <source>
        <strain evidence="2 3">MU402</strain>
    </source>
</reference>
<feature type="transmembrane region" description="Helical" evidence="1">
    <location>
        <begin position="12"/>
        <end position="34"/>
    </location>
</feature>
<evidence type="ECO:0000313" key="2">
    <source>
        <dbReference type="EMBL" id="KAF1798228.1"/>
    </source>
</evidence>